<evidence type="ECO:0000256" key="4">
    <source>
        <dbReference type="ARBA" id="ARBA00022989"/>
    </source>
</evidence>
<organism evidence="7 8">
    <name type="scientific">Methanobacterium congolense</name>
    <dbReference type="NCBI Taxonomy" id="118062"/>
    <lineage>
        <taxon>Archaea</taxon>
        <taxon>Methanobacteriati</taxon>
        <taxon>Methanobacteriota</taxon>
        <taxon>Methanomada group</taxon>
        <taxon>Methanobacteria</taxon>
        <taxon>Methanobacteriales</taxon>
        <taxon>Methanobacteriaceae</taxon>
        <taxon>Methanobacterium</taxon>
    </lineage>
</organism>
<feature type="transmembrane region" description="Helical" evidence="6">
    <location>
        <begin position="186"/>
        <end position="210"/>
    </location>
</feature>
<dbReference type="KEGG" id="mcub:MCBB_2301"/>
<feature type="transmembrane region" description="Helical" evidence="6">
    <location>
        <begin position="273"/>
        <end position="303"/>
    </location>
</feature>
<comment type="similarity">
    <text evidence="2">Belongs to the autoinducer-2 exporter (AI-2E) (TC 2.A.86) family.</text>
</comment>
<keyword evidence="8" id="KW-1185">Reference proteome</keyword>
<gene>
    <name evidence="7" type="primary">tqsA</name>
    <name evidence="7" type="ORF">MCBB_2301</name>
</gene>
<dbReference type="PANTHER" id="PTHR21716">
    <property type="entry name" value="TRANSMEMBRANE PROTEIN"/>
    <property type="match status" value="1"/>
</dbReference>
<feature type="transmembrane region" description="Helical" evidence="6">
    <location>
        <begin position="125"/>
        <end position="144"/>
    </location>
</feature>
<dbReference type="PANTHER" id="PTHR21716:SF64">
    <property type="entry name" value="AI-2 TRANSPORT PROTEIN TQSA"/>
    <property type="match status" value="1"/>
</dbReference>
<feature type="transmembrane region" description="Helical" evidence="6">
    <location>
        <begin position="63"/>
        <end position="87"/>
    </location>
</feature>
<dbReference type="Proteomes" id="UP000094707">
    <property type="component" value="Chromosome I"/>
</dbReference>
<sequence length="335" mass="37402">MVDNYKIPPFLNQILIISVIILATIGMKYISPILGPVLISIFISILIYPFLMWLKKKGFSYNVSILITLALTFVLGLGLLAIMVMSISQLVAAVSTITVDPNSFLATYANQIIKFIFSNIPLENIAGIIEMGFFLIFAVMFLIYELPYVKSRLIKGLGENSLTLKHTFDLVADFIEYFVIRIKVNLLAAVGFVGIFWLFDINFAILWGILTFVLGFIPYIGIIIAAIPPILVAWAKYGIGGAIAIAILFVIVNTIAESYVFPKLTGKGLQMSVYVVFVSLFIWGWILGFAGMFLAVPLTLVVIKYLENFHETRWLALLLTTDDEAEKEEEDEKPS</sequence>
<evidence type="ECO:0000313" key="7">
    <source>
        <dbReference type="EMBL" id="SCG86839.1"/>
    </source>
</evidence>
<evidence type="ECO:0000256" key="5">
    <source>
        <dbReference type="ARBA" id="ARBA00023136"/>
    </source>
</evidence>
<protein>
    <submittedName>
        <fullName evidence="7">AI-2 transport protein TqsA</fullName>
    </submittedName>
</protein>
<dbReference type="Pfam" id="PF01594">
    <property type="entry name" value="AI-2E_transport"/>
    <property type="match status" value="1"/>
</dbReference>
<proteinExistence type="inferred from homology"/>
<feature type="transmembrane region" description="Helical" evidence="6">
    <location>
        <begin position="33"/>
        <end position="51"/>
    </location>
</feature>
<dbReference type="RefSeq" id="WP_071907864.1">
    <property type="nucleotide sequence ID" value="NZ_LT607756.1"/>
</dbReference>
<reference evidence="7 8" key="1">
    <citation type="submission" date="2016-08" db="EMBL/GenBank/DDBJ databases">
        <authorList>
            <person name="Seilhamer J.J."/>
        </authorList>
    </citation>
    <scope>NUCLEOTIDE SEQUENCE [LARGE SCALE GENOMIC DNA]</scope>
    <source>
        <strain evidence="7">Buetzberg</strain>
    </source>
</reference>
<dbReference type="GeneID" id="30413134"/>
<dbReference type="PATRIC" id="fig|129848.4.peg.2352"/>
<evidence type="ECO:0000256" key="6">
    <source>
        <dbReference type="SAM" id="Phobius"/>
    </source>
</evidence>
<keyword evidence="3 6" id="KW-0812">Transmembrane</keyword>
<dbReference type="AlphaFoldDB" id="A0A1D3L5K8"/>
<name>A0A1D3L5K8_9EURY</name>
<evidence type="ECO:0000256" key="1">
    <source>
        <dbReference type="ARBA" id="ARBA00004141"/>
    </source>
</evidence>
<evidence type="ECO:0000256" key="3">
    <source>
        <dbReference type="ARBA" id="ARBA00022692"/>
    </source>
</evidence>
<keyword evidence="5 6" id="KW-0472">Membrane</keyword>
<dbReference type="InterPro" id="IPR002549">
    <property type="entry name" value="AI-2E-like"/>
</dbReference>
<dbReference type="EMBL" id="LT607756">
    <property type="protein sequence ID" value="SCG86839.1"/>
    <property type="molecule type" value="Genomic_DNA"/>
</dbReference>
<evidence type="ECO:0000256" key="2">
    <source>
        <dbReference type="ARBA" id="ARBA00009773"/>
    </source>
</evidence>
<dbReference type="GO" id="GO:0055085">
    <property type="term" value="P:transmembrane transport"/>
    <property type="evidence" value="ECO:0007669"/>
    <property type="project" value="TreeGrafter"/>
</dbReference>
<dbReference type="OrthoDB" id="137252at2157"/>
<comment type="subcellular location">
    <subcellularLocation>
        <location evidence="1">Membrane</location>
        <topology evidence="1">Multi-pass membrane protein</topology>
    </subcellularLocation>
</comment>
<keyword evidence="4 6" id="KW-1133">Transmembrane helix</keyword>
<dbReference type="GO" id="GO:0016020">
    <property type="term" value="C:membrane"/>
    <property type="evidence" value="ECO:0007669"/>
    <property type="project" value="UniProtKB-SubCell"/>
</dbReference>
<evidence type="ECO:0000313" key="8">
    <source>
        <dbReference type="Proteomes" id="UP000094707"/>
    </source>
</evidence>
<feature type="transmembrane region" description="Helical" evidence="6">
    <location>
        <begin position="7"/>
        <end position="27"/>
    </location>
</feature>
<accession>A0A1D3L5K8</accession>